<dbReference type="GO" id="GO:0015035">
    <property type="term" value="F:protein-disulfide reductase activity"/>
    <property type="evidence" value="ECO:0007669"/>
    <property type="project" value="InterPro"/>
</dbReference>
<dbReference type="AlphaFoldDB" id="A0A3B0RX79"/>
<keyword evidence="3 5" id="KW-1133">Transmembrane helix</keyword>
<organism evidence="6">
    <name type="scientific">hydrothermal vent metagenome</name>
    <dbReference type="NCBI Taxonomy" id="652676"/>
    <lineage>
        <taxon>unclassified sequences</taxon>
        <taxon>metagenomes</taxon>
        <taxon>ecological metagenomes</taxon>
    </lineage>
</organism>
<dbReference type="EMBL" id="UOEF01000156">
    <property type="protein sequence ID" value="VAV93136.1"/>
    <property type="molecule type" value="Genomic_DNA"/>
</dbReference>
<feature type="transmembrane region" description="Helical" evidence="5">
    <location>
        <begin position="125"/>
        <end position="153"/>
    </location>
</feature>
<dbReference type="InterPro" id="IPR003752">
    <property type="entry name" value="DiS_bond_form_DsbB/BdbC"/>
</dbReference>
<keyword evidence="4 5" id="KW-0472">Membrane</keyword>
<protein>
    <submittedName>
        <fullName evidence="6">Periplasmic thiol:disulfide oxidoreductase DsbB, required for DsbA reoxidation</fullName>
    </submittedName>
</protein>
<evidence type="ECO:0000256" key="3">
    <source>
        <dbReference type="ARBA" id="ARBA00022989"/>
    </source>
</evidence>
<dbReference type="Pfam" id="PF02600">
    <property type="entry name" value="DsbB"/>
    <property type="match status" value="1"/>
</dbReference>
<reference evidence="6" key="1">
    <citation type="submission" date="2018-06" db="EMBL/GenBank/DDBJ databases">
        <authorList>
            <person name="Zhirakovskaya E."/>
        </authorList>
    </citation>
    <scope>NUCLEOTIDE SEQUENCE</scope>
</reference>
<proteinExistence type="predicted"/>
<dbReference type="GO" id="GO:0006457">
    <property type="term" value="P:protein folding"/>
    <property type="evidence" value="ECO:0007669"/>
    <property type="project" value="InterPro"/>
</dbReference>
<feature type="transmembrane region" description="Helical" evidence="5">
    <location>
        <begin position="67"/>
        <end position="87"/>
    </location>
</feature>
<sequence length="161" mass="17287">MTFLRSPYWLALIIPSALLGGALISQYAFGLYPCEMCMWQRWPHLAAIIFAVLGIMFNQVRGSKKMIALAALAILTSGLIGGFHAGVEYGWWEGITTCATAPAAGGDILDSIMNAPLVRCDVAPWSLFGISLAGFNFLFSTGGAILIFVLLAIRPEDKTDG</sequence>
<dbReference type="PIRSF" id="PIRSF033913">
    <property type="entry name" value="S-S_format_DsbB"/>
    <property type="match status" value="1"/>
</dbReference>
<feature type="transmembrane region" description="Helical" evidence="5">
    <location>
        <begin position="41"/>
        <end position="60"/>
    </location>
</feature>
<evidence type="ECO:0000256" key="1">
    <source>
        <dbReference type="ARBA" id="ARBA00004141"/>
    </source>
</evidence>
<dbReference type="InterPro" id="IPR023380">
    <property type="entry name" value="DsbB-like_sf"/>
</dbReference>
<evidence type="ECO:0000313" key="6">
    <source>
        <dbReference type="EMBL" id="VAV93136.1"/>
    </source>
</evidence>
<evidence type="ECO:0000256" key="4">
    <source>
        <dbReference type="ARBA" id="ARBA00023136"/>
    </source>
</evidence>
<evidence type="ECO:0000256" key="2">
    <source>
        <dbReference type="ARBA" id="ARBA00022692"/>
    </source>
</evidence>
<dbReference type="GO" id="GO:0016020">
    <property type="term" value="C:membrane"/>
    <property type="evidence" value="ECO:0007669"/>
    <property type="project" value="UniProtKB-SubCell"/>
</dbReference>
<name>A0A3B0RX79_9ZZZZ</name>
<dbReference type="Gene3D" id="1.20.1550.10">
    <property type="entry name" value="DsbB-like"/>
    <property type="match status" value="1"/>
</dbReference>
<dbReference type="SUPFAM" id="SSF158442">
    <property type="entry name" value="DsbB-like"/>
    <property type="match status" value="1"/>
</dbReference>
<feature type="transmembrane region" description="Helical" evidence="5">
    <location>
        <begin position="7"/>
        <end position="29"/>
    </location>
</feature>
<evidence type="ECO:0000256" key="5">
    <source>
        <dbReference type="SAM" id="Phobius"/>
    </source>
</evidence>
<gene>
    <name evidence="6" type="ORF">MNBD_ALPHA04-2407</name>
</gene>
<keyword evidence="2 5" id="KW-0812">Transmembrane</keyword>
<dbReference type="InterPro" id="IPR024199">
    <property type="entry name" value="Uncharacterised_DsbB"/>
</dbReference>
<accession>A0A3B0RX79</accession>
<comment type="subcellular location">
    <subcellularLocation>
        <location evidence="1">Membrane</location>
        <topology evidence="1">Multi-pass membrane protein</topology>
    </subcellularLocation>
</comment>